<reference evidence="1" key="1">
    <citation type="submission" date="2022-09" db="EMBL/GenBank/DDBJ databases">
        <title>Novel species in genus Arthrobacter.</title>
        <authorList>
            <person name="Liu Y."/>
        </authorList>
    </citation>
    <scope>NUCLEOTIDE SEQUENCE</scope>
    <source>
        <strain evidence="1">Zg-Y815</strain>
    </source>
</reference>
<protein>
    <submittedName>
        <fullName evidence="1">Alkaline phosphatase family protein</fullName>
    </submittedName>
</protein>
<organism evidence="1 2">
    <name type="scientific">Arthrobacter zhaoxinii</name>
    <dbReference type="NCBI Taxonomy" id="2964616"/>
    <lineage>
        <taxon>Bacteria</taxon>
        <taxon>Bacillati</taxon>
        <taxon>Actinomycetota</taxon>
        <taxon>Actinomycetes</taxon>
        <taxon>Micrococcales</taxon>
        <taxon>Micrococcaceae</taxon>
        <taxon>Arthrobacter</taxon>
    </lineage>
</organism>
<dbReference type="PANTHER" id="PTHR10151">
    <property type="entry name" value="ECTONUCLEOTIDE PYROPHOSPHATASE/PHOSPHODIESTERASE"/>
    <property type="match status" value="1"/>
</dbReference>
<evidence type="ECO:0000313" key="2">
    <source>
        <dbReference type="Proteomes" id="UP001059859"/>
    </source>
</evidence>
<dbReference type="InterPro" id="IPR017850">
    <property type="entry name" value="Alkaline_phosphatase_core_sf"/>
</dbReference>
<dbReference type="InterPro" id="IPR002591">
    <property type="entry name" value="Phosphodiest/P_Trfase"/>
</dbReference>
<gene>
    <name evidence="1" type="ORF">N2K95_06610</name>
</gene>
<keyword evidence="2" id="KW-1185">Reference proteome</keyword>
<sequence length="424" mass="44737">MRASACPASGAASTAPTRSARTVASIPAVPDLLPAAPAYGTRSVADVLSSAAAVLGVPGYQNRLDLPAARRVVVVMVDGLGLSLLRKRGGHAPFLKGFLPAARSLSASFPTTTVASLASLGTGLPPGRHGLVGYDVLDPQQDKVVNMLGSWDPGVDPLRWQPYPTVLEKAAEHIPVTTVSLPRFADSALTRAALRGGTFIPASGVHARVSAAVDALAGADRMLMYLYWNELDKAGHRYGAASPEWGNELEELDSALKRLVARVPAGTLVVLTADHGMVDVPVSQRFDYSTRPELIDGVRHTAGEPRMVHLYLEPEAGEAALARLKAAWQAAYGTRAWVFTRDEAVRAGYFGPEVDAAVLPRIGNLMVAAREPIALFDGRRAPASAMEVTGQHGSLTKAECEVPLLVLARPETRKAKSSTAQGGK</sequence>
<dbReference type="RefSeq" id="WP_260653414.1">
    <property type="nucleotide sequence ID" value="NZ_CP104275.1"/>
</dbReference>
<dbReference type="Gene3D" id="3.40.720.10">
    <property type="entry name" value="Alkaline Phosphatase, subunit A"/>
    <property type="match status" value="1"/>
</dbReference>
<dbReference type="PANTHER" id="PTHR10151:SF120">
    <property type="entry name" value="BIS(5'-ADENOSYL)-TRIPHOSPHATASE"/>
    <property type="match status" value="1"/>
</dbReference>
<accession>A0ABY5YT72</accession>
<evidence type="ECO:0000313" key="1">
    <source>
        <dbReference type="EMBL" id="UWX98317.1"/>
    </source>
</evidence>
<proteinExistence type="predicted"/>
<dbReference type="SUPFAM" id="SSF53649">
    <property type="entry name" value="Alkaline phosphatase-like"/>
    <property type="match status" value="1"/>
</dbReference>
<dbReference type="EMBL" id="CP104275">
    <property type="protein sequence ID" value="UWX98317.1"/>
    <property type="molecule type" value="Genomic_DNA"/>
</dbReference>
<dbReference type="Pfam" id="PF01663">
    <property type="entry name" value="Phosphodiest"/>
    <property type="match status" value="1"/>
</dbReference>
<dbReference type="Proteomes" id="UP001059859">
    <property type="component" value="Chromosome"/>
</dbReference>
<name>A0ABY5YT72_9MICC</name>